<dbReference type="PROSITE" id="PS51387">
    <property type="entry name" value="FAD_PCMH"/>
    <property type="match status" value="1"/>
</dbReference>
<evidence type="ECO:0000256" key="2">
    <source>
        <dbReference type="ARBA" id="ARBA00022827"/>
    </source>
</evidence>
<name>T0HI53_9SPHN</name>
<dbReference type="PATRIC" id="fig|1331060.3.peg.4253"/>
<proteinExistence type="predicted"/>
<dbReference type="OrthoDB" id="9793944at2"/>
<dbReference type="AlphaFoldDB" id="T0HI53"/>
<dbReference type="Gene3D" id="3.30.43.10">
    <property type="entry name" value="Uridine Diphospho-n-acetylenolpyruvylglucosamine Reductase, domain 2"/>
    <property type="match status" value="1"/>
</dbReference>
<dbReference type="SMART" id="SM01092">
    <property type="entry name" value="CO_deh_flav_C"/>
    <property type="match status" value="1"/>
</dbReference>
<organism evidence="5 6">
    <name type="scientific">Sphingobium lactosutens DS20</name>
    <dbReference type="NCBI Taxonomy" id="1331060"/>
    <lineage>
        <taxon>Bacteria</taxon>
        <taxon>Pseudomonadati</taxon>
        <taxon>Pseudomonadota</taxon>
        <taxon>Alphaproteobacteria</taxon>
        <taxon>Sphingomonadales</taxon>
        <taxon>Sphingomonadaceae</taxon>
        <taxon>Sphingobium</taxon>
    </lineage>
</organism>
<keyword evidence="6" id="KW-1185">Reference proteome</keyword>
<keyword evidence="3" id="KW-0560">Oxidoreductase</keyword>
<accession>T0HI53</accession>
<evidence type="ECO:0000256" key="1">
    <source>
        <dbReference type="ARBA" id="ARBA00022630"/>
    </source>
</evidence>
<dbReference type="Proteomes" id="UP000015531">
    <property type="component" value="Unassembled WGS sequence"/>
</dbReference>
<evidence type="ECO:0000259" key="4">
    <source>
        <dbReference type="PROSITE" id="PS51387"/>
    </source>
</evidence>
<evidence type="ECO:0000256" key="3">
    <source>
        <dbReference type="ARBA" id="ARBA00023002"/>
    </source>
</evidence>
<dbReference type="InterPro" id="IPR016169">
    <property type="entry name" value="FAD-bd_PCMH_sub2"/>
</dbReference>
<dbReference type="EMBL" id="ATDP01000106">
    <property type="protein sequence ID" value="EQB11803.1"/>
    <property type="molecule type" value="Genomic_DNA"/>
</dbReference>
<evidence type="ECO:0000313" key="6">
    <source>
        <dbReference type="Proteomes" id="UP000015531"/>
    </source>
</evidence>
<dbReference type="RefSeq" id="WP_021227868.1">
    <property type="nucleotide sequence ID" value="NZ_ATDP01000106.1"/>
</dbReference>
<dbReference type="InterPro" id="IPR036318">
    <property type="entry name" value="FAD-bd_PCMH-like_sf"/>
</dbReference>
<dbReference type="PANTHER" id="PTHR42659">
    <property type="entry name" value="XANTHINE DEHYDROGENASE SUBUNIT C-RELATED"/>
    <property type="match status" value="1"/>
</dbReference>
<dbReference type="eggNOG" id="COG1319">
    <property type="taxonomic scope" value="Bacteria"/>
</dbReference>
<protein>
    <recommendedName>
        <fullName evidence="4">FAD-binding PCMH-type domain-containing protein</fullName>
    </recommendedName>
</protein>
<evidence type="ECO:0000313" key="5">
    <source>
        <dbReference type="EMBL" id="EQB11803.1"/>
    </source>
</evidence>
<keyword evidence="2" id="KW-0274">FAD</keyword>
<comment type="caution">
    <text evidence="5">The sequence shown here is derived from an EMBL/GenBank/DDBJ whole genome shotgun (WGS) entry which is preliminary data.</text>
</comment>
<sequence>MENFEYFRPESLEHASILLGEDDEAKLIAGGMTLLPTMKLRLNEPSRLVDLSKLPELRGVDYQQDRLSIGAMTRHYDVSRDPLVMQKLPALASLAGGIGDVQVRNRGTIGGSIANNDPSADYPSACLALDALLSTNKRVILADDFFEGLFTTALDPAEILTSVSFRIPQRAAYAKFRSMASGYAVVGVFVAQYDDAVRVAVTGAGADGVFRLSMAEEALAQDFRPEALSDLKVDPATLMNEAACPQDYRAHLIGVMTRRAVVAALSG</sequence>
<dbReference type="InterPro" id="IPR002346">
    <property type="entry name" value="Mopterin_DH_FAD-bd"/>
</dbReference>
<reference evidence="5 6" key="1">
    <citation type="journal article" date="2013" name="Genome Announc.">
        <title>Draft Genome Sequence of Sphingobium lactosutens Strain DS20T, Isolated from a Hexachlorocyclohexane Dumpsite.</title>
        <authorList>
            <person name="Kumar R."/>
            <person name="Dwivedi V."/>
            <person name="Negi V."/>
            <person name="Khurana J.P."/>
            <person name="Lal R."/>
        </authorList>
    </citation>
    <scope>NUCLEOTIDE SEQUENCE [LARGE SCALE GENOMIC DNA]</scope>
    <source>
        <strain evidence="5 6">DS20</strain>
    </source>
</reference>
<dbReference type="InterPro" id="IPR016166">
    <property type="entry name" value="FAD-bd_PCMH"/>
</dbReference>
<dbReference type="GO" id="GO:0071949">
    <property type="term" value="F:FAD binding"/>
    <property type="evidence" value="ECO:0007669"/>
    <property type="project" value="InterPro"/>
</dbReference>
<dbReference type="Gene3D" id="3.30.465.10">
    <property type="match status" value="1"/>
</dbReference>
<feature type="domain" description="FAD-binding PCMH-type" evidence="4">
    <location>
        <begin position="1"/>
        <end position="170"/>
    </location>
</feature>
<dbReference type="SUPFAM" id="SSF56176">
    <property type="entry name" value="FAD-binding/transporter-associated domain-like"/>
    <property type="match status" value="1"/>
</dbReference>
<dbReference type="SUPFAM" id="SSF55447">
    <property type="entry name" value="CO dehydrogenase flavoprotein C-terminal domain-like"/>
    <property type="match status" value="1"/>
</dbReference>
<dbReference type="InterPro" id="IPR005107">
    <property type="entry name" value="CO_DH_flav_C"/>
</dbReference>
<dbReference type="Gene3D" id="3.30.390.50">
    <property type="entry name" value="CO dehydrogenase flavoprotein, C-terminal domain"/>
    <property type="match status" value="1"/>
</dbReference>
<dbReference type="GO" id="GO:0016491">
    <property type="term" value="F:oxidoreductase activity"/>
    <property type="evidence" value="ECO:0007669"/>
    <property type="project" value="UniProtKB-KW"/>
</dbReference>
<dbReference type="PANTHER" id="PTHR42659:SF2">
    <property type="entry name" value="XANTHINE DEHYDROGENASE SUBUNIT C-RELATED"/>
    <property type="match status" value="1"/>
</dbReference>
<keyword evidence="1" id="KW-0285">Flavoprotein</keyword>
<dbReference type="Pfam" id="PF00941">
    <property type="entry name" value="FAD_binding_5"/>
    <property type="match status" value="1"/>
</dbReference>
<dbReference type="InterPro" id="IPR016167">
    <property type="entry name" value="FAD-bd_PCMH_sub1"/>
</dbReference>
<dbReference type="InterPro" id="IPR036683">
    <property type="entry name" value="CO_DH_flav_C_dom_sf"/>
</dbReference>
<gene>
    <name evidence="5" type="ORF">RLDS_21995</name>
</gene>
<dbReference type="InterPro" id="IPR051312">
    <property type="entry name" value="Diverse_Substr_Oxidored"/>
</dbReference>